<accession>A0A1I8JQM5</accession>
<protein>
    <submittedName>
        <fullName evidence="2">CUB domain-containing protein</fullName>
    </submittedName>
</protein>
<organism evidence="1 2">
    <name type="scientific">Macrostomum lignano</name>
    <dbReference type="NCBI Taxonomy" id="282301"/>
    <lineage>
        <taxon>Eukaryota</taxon>
        <taxon>Metazoa</taxon>
        <taxon>Spiralia</taxon>
        <taxon>Lophotrochozoa</taxon>
        <taxon>Platyhelminthes</taxon>
        <taxon>Rhabditophora</taxon>
        <taxon>Macrostomorpha</taxon>
        <taxon>Macrostomida</taxon>
        <taxon>Macrostomidae</taxon>
        <taxon>Macrostomum</taxon>
    </lineage>
</organism>
<evidence type="ECO:0000313" key="1">
    <source>
        <dbReference type="Proteomes" id="UP000095280"/>
    </source>
</evidence>
<keyword evidence="1" id="KW-1185">Reference proteome</keyword>
<name>A0A1I8JQM5_9PLAT</name>
<proteinExistence type="predicted"/>
<evidence type="ECO:0000313" key="2">
    <source>
        <dbReference type="WBParaSite" id="snap_masked-unitig_34829-processed-gene-0.0-mRNA-1"/>
    </source>
</evidence>
<reference evidence="2" key="1">
    <citation type="submission" date="2016-11" db="UniProtKB">
        <authorList>
            <consortium name="WormBaseParasite"/>
        </authorList>
    </citation>
    <scope>IDENTIFICATION</scope>
</reference>
<dbReference type="AlphaFoldDB" id="A0A1I8JQM5"/>
<dbReference type="WBParaSite" id="snap_masked-unitig_34829-processed-gene-0.0-mRNA-1">
    <property type="protein sequence ID" value="snap_masked-unitig_34829-processed-gene-0.0-mRNA-1"/>
    <property type="gene ID" value="snap_masked-unitig_34829-processed-gene-0.0"/>
</dbReference>
<dbReference type="Proteomes" id="UP000095280">
    <property type="component" value="Unplaced"/>
</dbReference>
<sequence length="232" mass="25892">NLIPNSTLNRDRARRSRGNLLQSHRQTATRWLERHAQIGAPEVRSPISPLCRAGFTSSISYPDSETTEQYSCYFSINSTGHCAVLACVDEFKPYFYKLDIFVHLSEFSHIDTYRLAFVENAPACPASRSCKSIKRRGEFKVIRIFDREALSSNEILTASEGELGYTAVWESVVPTKPTSPNTRIALATVIVTVLGQERQSASDCPDECECHHCGELGCGHLRDTAECQRLGC</sequence>